<reference evidence="1 2" key="1">
    <citation type="journal article" date="2013" name="Nat. Commun.">
        <title>The evolution and pathogenic mechanisms of the rice sheath blight pathogen.</title>
        <authorList>
            <person name="Zheng A."/>
            <person name="Lin R."/>
            <person name="Xu L."/>
            <person name="Qin P."/>
            <person name="Tang C."/>
            <person name="Ai P."/>
            <person name="Zhang D."/>
            <person name="Liu Y."/>
            <person name="Sun Z."/>
            <person name="Feng H."/>
            <person name="Wang Y."/>
            <person name="Chen Y."/>
            <person name="Liang X."/>
            <person name="Fu R."/>
            <person name="Li Q."/>
            <person name="Zhang J."/>
            <person name="Yu X."/>
            <person name="Xie Z."/>
            <person name="Ding L."/>
            <person name="Guan P."/>
            <person name="Tang J."/>
            <person name="Liang Y."/>
            <person name="Wang S."/>
            <person name="Deng Q."/>
            <person name="Li S."/>
            <person name="Zhu J."/>
            <person name="Wang L."/>
            <person name="Liu H."/>
            <person name="Li P."/>
        </authorList>
    </citation>
    <scope>NUCLEOTIDE SEQUENCE [LARGE SCALE GENOMIC DNA]</scope>
    <source>
        <strain evidence="2">AG-1 IA</strain>
    </source>
</reference>
<comment type="caution">
    <text evidence="1">The sequence shown here is derived from an EMBL/GenBank/DDBJ whole genome shotgun (WGS) entry which is preliminary data.</text>
</comment>
<dbReference type="AlphaFoldDB" id="L8X589"/>
<evidence type="ECO:0000313" key="2">
    <source>
        <dbReference type="Proteomes" id="UP000011668"/>
    </source>
</evidence>
<keyword evidence="2" id="KW-1185">Reference proteome</keyword>
<evidence type="ECO:0000313" key="1">
    <source>
        <dbReference type="EMBL" id="ELU45491.1"/>
    </source>
</evidence>
<dbReference type="EMBL" id="AFRT01000070">
    <property type="protein sequence ID" value="ELU45491.1"/>
    <property type="molecule type" value="Genomic_DNA"/>
</dbReference>
<organism evidence="1 2">
    <name type="scientific">Thanatephorus cucumeris (strain AG1-IA)</name>
    <name type="common">Rice sheath blight fungus</name>
    <name type="synonym">Rhizoctonia solani</name>
    <dbReference type="NCBI Taxonomy" id="983506"/>
    <lineage>
        <taxon>Eukaryota</taxon>
        <taxon>Fungi</taxon>
        <taxon>Dikarya</taxon>
        <taxon>Basidiomycota</taxon>
        <taxon>Agaricomycotina</taxon>
        <taxon>Agaricomycetes</taxon>
        <taxon>Cantharellales</taxon>
        <taxon>Ceratobasidiaceae</taxon>
        <taxon>Rhizoctonia</taxon>
        <taxon>Rhizoctonia solani AG-1</taxon>
    </lineage>
</organism>
<name>L8X589_THACA</name>
<dbReference type="Proteomes" id="UP000011668">
    <property type="component" value="Unassembled WGS sequence"/>
</dbReference>
<protein>
    <submittedName>
        <fullName evidence="1">Uncharacterized protein</fullName>
    </submittedName>
</protein>
<gene>
    <name evidence="1" type="ORF">AG1IA_00480</name>
</gene>
<proteinExistence type="predicted"/>
<sequence length="94" mass="10432">MEWPDVKGSSIQLQPINDIIMSKVDLQIKYRTLPLFPIYATNRNQILCLRLVSISVPKIKTFVISYPWTRPSGTKSGTGQVVCLGPDASATPID</sequence>
<accession>L8X589</accession>
<dbReference type="HOGENOM" id="CLU_2387664_0_0_1"/>